<gene>
    <name evidence="6" type="ORF">BCR35DRAFT_353961</name>
</gene>
<proteinExistence type="predicted"/>
<comment type="caution">
    <text evidence="6">The sequence shown here is derived from an EMBL/GenBank/DDBJ whole genome shotgun (WGS) entry which is preliminary data.</text>
</comment>
<dbReference type="Pfam" id="PF00439">
    <property type="entry name" value="Bromodomain"/>
    <property type="match status" value="1"/>
</dbReference>
<keyword evidence="7" id="KW-1185">Reference proteome</keyword>
<feature type="domain" description="Bromo" evidence="5">
    <location>
        <begin position="634"/>
        <end position="704"/>
    </location>
</feature>
<dbReference type="InterPro" id="IPR036427">
    <property type="entry name" value="Bromodomain-like_sf"/>
</dbReference>
<dbReference type="PROSITE" id="PS50014">
    <property type="entry name" value="BROMODOMAIN_2"/>
    <property type="match status" value="1"/>
</dbReference>
<evidence type="ECO:0000313" key="6">
    <source>
        <dbReference type="EMBL" id="ORY74072.1"/>
    </source>
</evidence>
<dbReference type="PANTHER" id="PTHR15398:SF4">
    <property type="entry name" value="BROMODOMAIN-CONTAINING PROTEIN 8 ISOFORM X1"/>
    <property type="match status" value="1"/>
</dbReference>
<dbReference type="EMBL" id="MCGR01000043">
    <property type="protein sequence ID" value="ORY74072.1"/>
    <property type="molecule type" value="Genomic_DNA"/>
</dbReference>
<dbReference type="InParanoid" id="A0A1Y2ERB7"/>
<reference evidence="6 7" key="1">
    <citation type="submission" date="2016-07" db="EMBL/GenBank/DDBJ databases">
        <title>Pervasive Adenine N6-methylation of Active Genes in Fungi.</title>
        <authorList>
            <consortium name="DOE Joint Genome Institute"/>
            <person name="Mondo S.J."/>
            <person name="Dannebaum R.O."/>
            <person name="Kuo R.C."/>
            <person name="Labutti K."/>
            <person name="Haridas S."/>
            <person name="Kuo A."/>
            <person name="Salamov A."/>
            <person name="Ahrendt S.R."/>
            <person name="Lipzen A."/>
            <person name="Sullivan W."/>
            <person name="Andreopoulos W.B."/>
            <person name="Clum A."/>
            <person name="Lindquist E."/>
            <person name="Daum C."/>
            <person name="Ramamoorthy G.K."/>
            <person name="Gryganskyi A."/>
            <person name="Culley D."/>
            <person name="Magnuson J.K."/>
            <person name="James T.Y."/>
            <person name="O'Malley M.A."/>
            <person name="Stajich J.E."/>
            <person name="Spatafora J.W."/>
            <person name="Visel A."/>
            <person name="Grigoriev I.V."/>
        </authorList>
    </citation>
    <scope>NUCLEOTIDE SEQUENCE [LARGE SCALE GENOMIC DNA]</scope>
    <source>
        <strain evidence="6 7">62-1032</strain>
    </source>
</reference>
<sequence>MIRSFFFAYMLFYTLVQAQSLLEPASLGQGFSFSTSLYHEQATEVPQCASIEVTGSADSGEGPFALSLLADGLIPDTTLRDDLRPLDLFNITIDLPVGTTFIVAMQSGSTGDRVTEGSNECIKNNYISSAVTLTPNVTTYSCESLAVGLGGGTAPYNFSLIATGGYAAQYAASDVPKNFTLDIPNLTLINTTYYIWAADETGNRSTVHALLNGLNADGQCSGGGSTSTVSSTGASSPTSRFSGHPPAKRTIIIMPGLAATVPSDAPPLSITSQKLLLAQAVAQLGTSDWHAVASMLSSSSHFPSEHKDAVDSELCERVFGELLKEEGLNLAQAALPNSRPTRKLVHKLYTASLQDAYSTVTYSFTQEKQLLHNITSIKSGTQNAALLASLSPTTRARVVPASSVPPKPQPAPGSPTRPTSRGGRKSPRKGGKEEEEEDGDTVMKEEQEEAVPDSEGAGEEEEVSETLRGKRREKEKEVKAEVEEDGSEQEEGEGEEEEEGATRSSARKGKGRATAGGRKTRRGAAGEEEEREESVADEEGTPAADEDGDGEGEGTGDEEETGGRKRSGRRKTQPPVARATKRGNKRKTSEPFSPPPSGGSSDRQTKRIKTEGEVLAADGARFRKAITLILSRLDDDPSVNMFKSAVKKTDAPAYPDAVKRPMWLAQVTSRVKKGITRDHIELMRDVALLCANAIQFNGREDNVGQEAVELWGKFEGMMEEYLSRNQQDE</sequence>
<dbReference type="SUPFAM" id="SSF47370">
    <property type="entry name" value="Bromodomain"/>
    <property type="match status" value="1"/>
</dbReference>
<evidence type="ECO:0000313" key="7">
    <source>
        <dbReference type="Proteomes" id="UP000193467"/>
    </source>
</evidence>
<feature type="region of interest" description="Disordered" evidence="3">
    <location>
        <begin position="397"/>
        <end position="607"/>
    </location>
</feature>
<feature type="compositionally biased region" description="Basic and acidic residues" evidence="3">
    <location>
        <begin position="465"/>
        <end position="481"/>
    </location>
</feature>
<keyword evidence="4" id="KW-0732">Signal</keyword>
<feature type="signal peptide" evidence="4">
    <location>
        <begin position="1"/>
        <end position="18"/>
    </location>
</feature>
<dbReference type="PANTHER" id="PTHR15398">
    <property type="entry name" value="BROMODOMAIN-CONTAINING PROTEIN 8"/>
    <property type="match status" value="1"/>
</dbReference>
<dbReference type="Proteomes" id="UP000193467">
    <property type="component" value="Unassembled WGS sequence"/>
</dbReference>
<evidence type="ECO:0000256" key="2">
    <source>
        <dbReference type="PROSITE-ProRule" id="PRU00035"/>
    </source>
</evidence>
<dbReference type="OrthoDB" id="1742084at2759"/>
<keyword evidence="1 2" id="KW-0103">Bromodomain</keyword>
<feature type="region of interest" description="Disordered" evidence="3">
    <location>
        <begin position="220"/>
        <end position="246"/>
    </location>
</feature>
<feature type="compositionally biased region" description="Acidic residues" evidence="3">
    <location>
        <begin position="526"/>
        <end position="560"/>
    </location>
</feature>
<feature type="chain" id="PRO_5012395361" description="Bromo domain-containing protein" evidence="4">
    <location>
        <begin position="19"/>
        <end position="729"/>
    </location>
</feature>
<dbReference type="AlphaFoldDB" id="A0A1Y2ERB7"/>
<evidence type="ECO:0000256" key="1">
    <source>
        <dbReference type="ARBA" id="ARBA00023117"/>
    </source>
</evidence>
<feature type="compositionally biased region" description="Pro residues" evidence="3">
    <location>
        <begin position="403"/>
        <end position="415"/>
    </location>
</feature>
<evidence type="ECO:0000256" key="3">
    <source>
        <dbReference type="SAM" id="MobiDB-lite"/>
    </source>
</evidence>
<dbReference type="GO" id="GO:0006325">
    <property type="term" value="P:chromatin organization"/>
    <property type="evidence" value="ECO:0007669"/>
    <property type="project" value="UniProtKB-ARBA"/>
</dbReference>
<evidence type="ECO:0000256" key="4">
    <source>
        <dbReference type="SAM" id="SignalP"/>
    </source>
</evidence>
<feature type="compositionally biased region" description="Acidic residues" evidence="3">
    <location>
        <begin position="433"/>
        <end position="464"/>
    </location>
</feature>
<feature type="compositionally biased region" description="Low complexity" evidence="3">
    <location>
        <begin position="226"/>
        <end position="239"/>
    </location>
</feature>
<dbReference type="GO" id="GO:0035267">
    <property type="term" value="C:NuA4 histone acetyltransferase complex"/>
    <property type="evidence" value="ECO:0007669"/>
    <property type="project" value="TreeGrafter"/>
</dbReference>
<dbReference type="InterPro" id="IPR001487">
    <property type="entry name" value="Bromodomain"/>
</dbReference>
<dbReference type="Gene3D" id="1.20.920.10">
    <property type="entry name" value="Bromodomain-like"/>
    <property type="match status" value="1"/>
</dbReference>
<organism evidence="6 7">
    <name type="scientific">Leucosporidium creatinivorum</name>
    <dbReference type="NCBI Taxonomy" id="106004"/>
    <lineage>
        <taxon>Eukaryota</taxon>
        <taxon>Fungi</taxon>
        <taxon>Dikarya</taxon>
        <taxon>Basidiomycota</taxon>
        <taxon>Pucciniomycotina</taxon>
        <taxon>Microbotryomycetes</taxon>
        <taxon>Leucosporidiales</taxon>
        <taxon>Leucosporidium</taxon>
    </lineage>
</organism>
<name>A0A1Y2ERB7_9BASI</name>
<feature type="compositionally biased region" description="Acidic residues" evidence="3">
    <location>
        <begin position="482"/>
        <end position="499"/>
    </location>
</feature>
<accession>A0A1Y2ERB7</accession>
<evidence type="ECO:0000259" key="5">
    <source>
        <dbReference type="PROSITE" id="PS50014"/>
    </source>
</evidence>
<protein>
    <recommendedName>
        <fullName evidence="5">Bromo domain-containing protein</fullName>
    </recommendedName>
</protein>
<dbReference type="STRING" id="106004.A0A1Y2ERB7"/>
<dbReference type="SMART" id="SM00297">
    <property type="entry name" value="BROMO"/>
    <property type="match status" value="1"/>
</dbReference>